<dbReference type="PROSITE" id="PS51379">
    <property type="entry name" value="4FE4S_FER_2"/>
    <property type="match status" value="2"/>
</dbReference>
<protein>
    <recommendedName>
        <fullName evidence="8">Ion-translocating oxidoreductase complex subunit C</fullName>
        <ecNumber evidence="8">7.-.-.-</ecNumber>
    </recommendedName>
    <alternativeName>
        <fullName evidence="8">Rnf electron transport complex subunit C</fullName>
    </alternativeName>
</protein>
<dbReference type="InterPro" id="IPR017896">
    <property type="entry name" value="4Fe4S_Fe-S-bd"/>
</dbReference>
<feature type="binding site" evidence="8">
    <location>
        <position position="412"/>
    </location>
    <ligand>
        <name>[4Fe-4S] cluster</name>
        <dbReference type="ChEBI" id="CHEBI:49883"/>
        <label>2</label>
    </ligand>
</feature>
<dbReference type="Proteomes" id="UP000441925">
    <property type="component" value="Unassembled WGS sequence"/>
</dbReference>
<dbReference type="HAMAP" id="MF_00461">
    <property type="entry name" value="RsxC_RnfC"/>
    <property type="match status" value="1"/>
</dbReference>
<dbReference type="Pfam" id="PF10531">
    <property type="entry name" value="SLBB"/>
    <property type="match status" value="1"/>
</dbReference>
<dbReference type="Pfam" id="PF13375">
    <property type="entry name" value="RnfC_N"/>
    <property type="match status" value="1"/>
</dbReference>
<proteinExistence type="inferred from homology"/>
<feature type="binding site" evidence="8">
    <location>
        <position position="416"/>
    </location>
    <ligand>
        <name>[4Fe-4S] cluster</name>
        <dbReference type="ChEBI" id="CHEBI:49883"/>
        <label>1</label>
    </ligand>
</feature>
<feature type="binding site" evidence="8">
    <location>
        <position position="370"/>
    </location>
    <ligand>
        <name>[4Fe-4S] cluster</name>
        <dbReference type="ChEBI" id="CHEBI:49883"/>
        <label>1</label>
    </ligand>
</feature>
<comment type="subunit">
    <text evidence="8">The complex is composed of six subunits: RnfA, RnfB, RnfC, RnfD, RnfE and RnfG.</text>
</comment>
<keyword evidence="1 8" id="KW-0813">Transport</keyword>
<dbReference type="GO" id="GO:0009055">
    <property type="term" value="F:electron transfer activity"/>
    <property type="evidence" value="ECO:0007669"/>
    <property type="project" value="InterPro"/>
</dbReference>
<dbReference type="AlphaFoldDB" id="A0A6N7VQR3"/>
<dbReference type="NCBIfam" id="TIGR01945">
    <property type="entry name" value="rnfC"/>
    <property type="match status" value="1"/>
</dbReference>
<evidence type="ECO:0000256" key="6">
    <source>
        <dbReference type="ARBA" id="ARBA00023004"/>
    </source>
</evidence>
<keyword evidence="5 8" id="KW-0249">Electron transport</keyword>
<dbReference type="InterPro" id="IPR026902">
    <property type="entry name" value="RnfC_N"/>
</dbReference>
<dbReference type="EC" id="7.-.-.-" evidence="8"/>
<evidence type="ECO:0000256" key="5">
    <source>
        <dbReference type="ARBA" id="ARBA00022982"/>
    </source>
</evidence>
<name>A0A6N7VQR3_9FIRM</name>
<keyword evidence="4 8" id="KW-0677">Repeat</keyword>
<dbReference type="InterPro" id="IPR011538">
    <property type="entry name" value="Nuo51_FMN-bd"/>
</dbReference>
<dbReference type="InterPro" id="IPR010208">
    <property type="entry name" value="Ion_transpt_RnfC/RsxC"/>
</dbReference>
<dbReference type="Pfam" id="PF01512">
    <property type="entry name" value="Complex1_51K"/>
    <property type="match status" value="1"/>
</dbReference>
<evidence type="ECO:0000259" key="9">
    <source>
        <dbReference type="PROSITE" id="PS51379"/>
    </source>
</evidence>
<dbReference type="GO" id="GO:0046872">
    <property type="term" value="F:metal ion binding"/>
    <property type="evidence" value="ECO:0007669"/>
    <property type="project" value="UniProtKB-KW"/>
</dbReference>
<dbReference type="Gene3D" id="3.40.50.11540">
    <property type="entry name" value="NADH-ubiquinone oxidoreductase 51kDa subunit"/>
    <property type="match status" value="1"/>
</dbReference>
<evidence type="ECO:0000256" key="4">
    <source>
        <dbReference type="ARBA" id="ARBA00022737"/>
    </source>
</evidence>
<dbReference type="NCBIfam" id="NF003454">
    <property type="entry name" value="PRK05035.1"/>
    <property type="match status" value="1"/>
</dbReference>
<dbReference type="Pfam" id="PF13237">
    <property type="entry name" value="Fer4_10"/>
    <property type="match status" value="1"/>
</dbReference>
<keyword evidence="2 8" id="KW-0004">4Fe-4S</keyword>
<evidence type="ECO:0000256" key="7">
    <source>
        <dbReference type="ARBA" id="ARBA00023014"/>
    </source>
</evidence>
<feature type="binding site" evidence="8">
    <location>
        <position position="373"/>
    </location>
    <ligand>
        <name>[4Fe-4S] cluster</name>
        <dbReference type="ChEBI" id="CHEBI:49883"/>
        <label>1</label>
    </ligand>
</feature>
<organism evidence="10 11">
    <name type="scientific">Anaerococcus porci</name>
    <dbReference type="NCBI Taxonomy" id="2652269"/>
    <lineage>
        <taxon>Bacteria</taxon>
        <taxon>Bacillati</taxon>
        <taxon>Bacillota</taxon>
        <taxon>Tissierellia</taxon>
        <taxon>Tissierellales</taxon>
        <taxon>Peptoniphilaceae</taxon>
        <taxon>Anaerococcus</taxon>
    </lineage>
</organism>
<evidence type="ECO:0000313" key="10">
    <source>
        <dbReference type="EMBL" id="MSS77196.1"/>
    </source>
</evidence>
<dbReference type="InterPro" id="IPR037225">
    <property type="entry name" value="Nuo51_FMN-bd_sf"/>
</dbReference>
<keyword evidence="3 8" id="KW-0479">Metal-binding</keyword>
<dbReference type="InterPro" id="IPR017900">
    <property type="entry name" value="4Fe4S_Fe_S_CS"/>
</dbReference>
<dbReference type="GO" id="GO:0005886">
    <property type="term" value="C:plasma membrane"/>
    <property type="evidence" value="ECO:0007669"/>
    <property type="project" value="UniProtKB-SubCell"/>
</dbReference>
<dbReference type="PANTHER" id="PTHR43034">
    <property type="entry name" value="ION-TRANSLOCATING OXIDOREDUCTASE COMPLEX SUBUNIT C"/>
    <property type="match status" value="1"/>
</dbReference>
<evidence type="ECO:0000313" key="11">
    <source>
        <dbReference type="Proteomes" id="UP000441925"/>
    </source>
</evidence>
<dbReference type="SUPFAM" id="SSF46548">
    <property type="entry name" value="alpha-helical ferredoxin"/>
    <property type="match status" value="1"/>
</dbReference>
<dbReference type="RefSeq" id="WP_154539092.1">
    <property type="nucleotide sequence ID" value="NZ_VULQ01000002.1"/>
</dbReference>
<dbReference type="Gene3D" id="3.10.20.600">
    <property type="match status" value="1"/>
</dbReference>
<comment type="subcellular location">
    <subcellularLocation>
        <location evidence="8">Cell membrane</location>
        <topology evidence="8">Peripheral membrane protein</topology>
    </subcellularLocation>
</comment>
<reference evidence="10 11" key="1">
    <citation type="submission" date="2019-08" db="EMBL/GenBank/DDBJ databases">
        <title>In-depth cultivation of the pig gut microbiome towards novel bacterial diversity and tailored functional studies.</title>
        <authorList>
            <person name="Wylensek D."/>
            <person name="Hitch T.C.A."/>
            <person name="Clavel T."/>
        </authorList>
    </citation>
    <scope>NUCLEOTIDE SEQUENCE [LARGE SCALE GENOMIC DNA]</scope>
    <source>
        <strain evidence="10 11">WCA-380-WT-2B</strain>
    </source>
</reference>
<dbReference type="GO" id="GO:0022900">
    <property type="term" value="P:electron transport chain"/>
    <property type="evidence" value="ECO:0007669"/>
    <property type="project" value="UniProtKB-UniRule"/>
</dbReference>
<evidence type="ECO:0000256" key="2">
    <source>
        <dbReference type="ARBA" id="ARBA00022485"/>
    </source>
</evidence>
<feature type="binding site" evidence="8">
    <location>
        <position position="409"/>
    </location>
    <ligand>
        <name>[4Fe-4S] cluster</name>
        <dbReference type="ChEBI" id="CHEBI:49883"/>
        <label>2</label>
    </ligand>
</feature>
<evidence type="ECO:0000256" key="3">
    <source>
        <dbReference type="ARBA" id="ARBA00022723"/>
    </source>
</evidence>
<feature type="domain" description="4Fe-4S ferredoxin-type" evidence="9">
    <location>
        <begin position="360"/>
        <end position="387"/>
    </location>
</feature>
<dbReference type="PANTHER" id="PTHR43034:SF2">
    <property type="entry name" value="ION-TRANSLOCATING OXIDOREDUCTASE COMPLEX SUBUNIT C"/>
    <property type="match status" value="1"/>
</dbReference>
<dbReference type="EMBL" id="VULQ01000002">
    <property type="protein sequence ID" value="MSS77196.1"/>
    <property type="molecule type" value="Genomic_DNA"/>
</dbReference>
<comment type="cofactor">
    <cofactor evidence="8">
        <name>[4Fe-4S] cluster</name>
        <dbReference type="ChEBI" id="CHEBI:49883"/>
    </cofactor>
    <text evidence="8">Binds 2 [4Fe-4S] clusters per subunit.</text>
</comment>
<dbReference type="GO" id="GO:0051539">
    <property type="term" value="F:4 iron, 4 sulfur cluster binding"/>
    <property type="evidence" value="ECO:0007669"/>
    <property type="project" value="UniProtKB-KW"/>
</dbReference>
<dbReference type="Gene3D" id="3.30.70.20">
    <property type="match status" value="1"/>
</dbReference>
<evidence type="ECO:0000256" key="8">
    <source>
        <dbReference type="HAMAP-Rule" id="MF_00461"/>
    </source>
</evidence>
<keyword evidence="8" id="KW-1003">Cell membrane</keyword>
<gene>
    <name evidence="10" type="primary">rsxC</name>
    <name evidence="8" type="synonym">rnfC</name>
    <name evidence="10" type="ORF">FYJ26_01970</name>
</gene>
<dbReference type="SUPFAM" id="SSF142019">
    <property type="entry name" value="Nqo1 FMN-binding domain-like"/>
    <property type="match status" value="1"/>
</dbReference>
<keyword evidence="8" id="KW-0472">Membrane</keyword>
<dbReference type="InterPro" id="IPR019554">
    <property type="entry name" value="Soluble_ligand-bd"/>
</dbReference>
<feature type="binding site" evidence="8">
    <location>
        <position position="406"/>
    </location>
    <ligand>
        <name>[4Fe-4S] cluster</name>
        <dbReference type="ChEBI" id="CHEBI:49883"/>
        <label>2</label>
    </ligand>
</feature>
<keyword evidence="8" id="KW-1278">Translocase</keyword>
<comment type="function">
    <text evidence="8">Part of a membrane-bound complex that couples electron transfer with translocation of ions across the membrane.</text>
</comment>
<keyword evidence="11" id="KW-1185">Reference proteome</keyword>
<comment type="caution">
    <text evidence="10">The sequence shown here is derived from an EMBL/GenBank/DDBJ whole genome shotgun (WGS) entry which is preliminary data.</text>
</comment>
<keyword evidence="6 8" id="KW-0408">Iron</keyword>
<comment type="similarity">
    <text evidence="8">Belongs to the 4Fe4S bacterial-type ferredoxin family. RnfC subfamily.</text>
</comment>
<keyword evidence="7 8" id="KW-0411">Iron-sulfur</keyword>
<sequence>MALENLSFDNGVKIPEFKELSENNNLKIAKIPLKVTIPLTQHIGAPSKCLVKKNDEVEIGQLIGEAVGNFSANIHSSVNGKVDSIIDIQTASGKNSKAVVINTEGYDQEMKFEKEEILNLTKEKIVNRMKENGLVGMGGAAFPAHIKYSPNKAIDTVIINGAECEPYVTCDDLLLKTKPEIIVDALELLVMAVDAKRGIIAIEDNKPNAIEKIKKALADKNSSKLELATMVTKYPQGDEKRIINAVLHREVPSGGLPMDVGVIVSNVSSANAIYEAVYYNKPLIERYVTVTGHGIKEPSNFLVRIGTSFEDMINEAGGFKEDFGKVINGGPMMGIAQPNIKQPVEKASNCILVLNREESKAPITNPCIRCGKCVSVCPVGLMPLLIHKYSLKEKFDKAQKLNILDCIECGSCSYICPSKRPLVEAIRFGKRQIRQAGK</sequence>
<feature type="binding site" evidence="8">
    <location>
        <position position="367"/>
    </location>
    <ligand>
        <name>[4Fe-4S] cluster</name>
        <dbReference type="ChEBI" id="CHEBI:49883"/>
        <label>1</label>
    </ligand>
</feature>
<evidence type="ECO:0000256" key="1">
    <source>
        <dbReference type="ARBA" id="ARBA00022448"/>
    </source>
</evidence>
<dbReference type="PROSITE" id="PS00198">
    <property type="entry name" value="4FE4S_FER_1"/>
    <property type="match status" value="1"/>
</dbReference>
<accession>A0A6N7VQR3</accession>
<feature type="domain" description="4Fe-4S ferredoxin-type" evidence="9">
    <location>
        <begin position="397"/>
        <end position="426"/>
    </location>
</feature>
<feature type="binding site" evidence="8">
    <location>
        <position position="377"/>
    </location>
    <ligand>
        <name>[4Fe-4S] cluster</name>
        <dbReference type="ChEBI" id="CHEBI:49883"/>
        <label>2</label>
    </ligand>
</feature>